<dbReference type="EMBL" id="JAHRIO010065418">
    <property type="protein sequence ID" value="MEQ2180043.1"/>
    <property type="molecule type" value="Genomic_DNA"/>
</dbReference>
<name>A0ABV0P9C6_9TELE</name>
<evidence type="ECO:0000259" key="1">
    <source>
        <dbReference type="Pfam" id="PF08393"/>
    </source>
</evidence>
<dbReference type="PANTHER" id="PTHR45703:SF1">
    <property type="entry name" value="DYNEINS HEAVY CHAIN"/>
    <property type="match status" value="1"/>
</dbReference>
<dbReference type="InterPro" id="IPR013602">
    <property type="entry name" value="Dynein_heavy_linker"/>
</dbReference>
<evidence type="ECO:0000313" key="3">
    <source>
        <dbReference type="Proteomes" id="UP001476798"/>
    </source>
</evidence>
<proteinExistence type="predicted"/>
<reference evidence="2 3" key="1">
    <citation type="submission" date="2021-06" db="EMBL/GenBank/DDBJ databases">
        <authorList>
            <person name="Palmer J.M."/>
        </authorList>
    </citation>
    <scope>NUCLEOTIDE SEQUENCE [LARGE SCALE GENOMIC DNA]</scope>
    <source>
        <strain evidence="2 3">GA_2019</strain>
        <tissue evidence="2">Muscle</tissue>
    </source>
</reference>
<dbReference type="Proteomes" id="UP001476798">
    <property type="component" value="Unassembled WGS sequence"/>
</dbReference>
<gene>
    <name evidence="2" type="primary">DNAH7_5</name>
    <name evidence="2" type="ORF">GOODEAATRI_031572</name>
</gene>
<evidence type="ECO:0000313" key="2">
    <source>
        <dbReference type="EMBL" id="MEQ2180043.1"/>
    </source>
</evidence>
<dbReference type="Pfam" id="PF08393">
    <property type="entry name" value="DHC_N2"/>
    <property type="match status" value="1"/>
</dbReference>
<dbReference type="PANTHER" id="PTHR45703">
    <property type="entry name" value="DYNEIN HEAVY CHAIN"/>
    <property type="match status" value="1"/>
</dbReference>
<dbReference type="Gene3D" id="1.20.140.100">
    <property type="entry name" value="Dynein heavy chain, N-terminal domain 2"/>
    <property type="match status" value="1"/>
</dbReference>
<dbReference type="InterPro" id="IPR026983">
    <property type="entry name" value="DHC"/>
</dbReference>
<dbReference type="Gene3D" id="1.10.287.2620">
    <property type="match status" value="1"/>
</dbReference>
<comment type="caution">
    <text evidence="2">The sequence shown here is derived from an EMBL/GenBank/DDBJ whole genome shotgun (WGS) entry which is preliminary data.</text>
</comment>
<organism evidence="2 3">
    <name type="scientific">Goodea atripinnis</name>
    <dbReference type="NCBI Taxonomy" id="208336"/>
    <lineage>
        <taxon>Eukaryota</taxon>
        <taxon>Metazoa</taxon>
        <taxon>Chordata</taxon>
        <taxon>Craniata</taxon>
        <taxon>Vertebrata</taxon>
        <taxon>Euteleostomi</taxon>
        <taxon>Actinopterygii</taxon>
        <taxon>Neopterygii</taxon>
        <taxon>Teleostei</taxon>
        <taxon>Neoteleostei</taxon>
        <taxon>Acanthomorphata</taxon>
        <taxon>Ovalentaria</taxon>
        <taxon>Atherinomorphae</taxon>
        <taxon>Cyprinodontiformes</taxon>
        <taxon>Goodeidae</taxon>
        <taxon>Goodea</taxon>
    </lineage>
</organism>
<protein>
    <submittedName>
        <fullName evidence="2">Dynein heavy chain 7, axonemal</fullName>
    </submittedName>
</protein>
<keyword evidence="3" id="KW-1185">Reference proteome</keyword>
<accession>A0ABV0P9C6</accession>
<sequence>MIQVLCNPGLRTRHWDAMSELAGFSLHPVDEEVCVAQYLVMQLEQHLSSFDGISEAASKEHSLEKALEKMGSEWCFMEFTLLAYRETGTFILSSVEEIQLLLDDHLVKTQTMRGSPFIKPFTKEIREWEAKLLLLQEILDEWLKVQFTWLYLEPIFSSPDIMVQMPEEGRHFTAVDKTWRETMMQVSLVRSFFPFSPSLQLCRKQAEHDFLLRQVSA</sequence>
<feature type="domain" description="Dynein heavy chain linker" evidence="1">
    <location>
        <begin position="1"/>
        <end position="187"/>
    </location>
</feature>
<dbReference type="InterPro" id="IPR042222">
    <property type="entry name" value="Dynein_2_N"/>
</dbReference>